<organism evidence="2">
    <name type="scientific">Salmonella enterica</name>
    <name type="common">Salmonella choleraesuis</name>
    <dbReference type="NCBI Taxonomy" id="28901"/>
    <lineage>
        <taxon>Bacteria</taxon>
        <taxon>Pseudomonadati</taxon>
        <taxon>Pseudomonadota</taxon>
        <taxon>Gammaproteobacteria</taxon>
        <taxon>Enterobacterales</taxon>
        <taxon>Enterobacteriaceae</taxon>
        <taxon>Salmonella</taxon>
    </lineage>
</organism>
<keyword evidence="1" id="KW-0812">Transmembrane</keyword>
<feature type="transmembrane region" description="Helical" evidence="1">
    <location>
        <begin position="64"/>
        <end position="88"/>
    </location>
</feature>
<keyword evidence="1" id="KW-1133">Transmembrane helix</keyword>
<evidence type="ECO:0000313" key="2">
    <source>
        <dbReference type="EMBL" id="ECR7217518.1"/>
    </source>
</evidence>
<name>A0A5Z6Y110_SALER</name>
<dbReference type="InterPro" id="IPR019670">
    <property type="entry name" value="DUF2523"/>
</dbReference>
<dbReference type="RefSeq" id="WP_058800003.1">
    <property type="nucleotide sequence ID" value="NZ_JBPRHF010000003.1"/>
</dbReference>
<feature type="transmembrane region" description="Helical" evidence="1">
    <location>
        <begin position="12"/>
        <end position="34"/>
    </location>
</feature>
<dbReference type="Pfam" id="PF10734">
    <property type="entry name" value="DUF2523"/>
    <property type="match status" value="1"/>
</dbReference>
<dbReference type="EMBL" id="AAKHDM010000006">
    <property type="protein sequence ID" value="ECR7217518.1"/>
    <property type="molecule type" value="Genomic_DNA"/>
</dbReference>
<accession>A0A5Z6Y110</accession>
<comment type="caution">
    <text evidence="2">The sequence shown here is derived from an EMBL/GenBank/DDBJ whole genome shotgun (WGS) entry which is preliminary data.</text>
</comment>
<proteinExistence type="predicted"/>
<evidence type="ECO:0000256" key="1">
    <source>
        <dbReference type="SAM" id="Phobius"/>
    </source>
</evidence>
<keyword evidence="1" id="KW-0472">Membrane</keyword>
<sequence>MFGIMTSVLYGVLGFLLRSVVVKFTVFFALYFIVQEFVPLILDMVNRQLPLLALISGIPDSLKYFFAVFKIIDGINIILSAFVTRFIIRRIPVIG</sequence>
<dbReference type="AlphaFoldDB" id="A0A5Z6Y110"/>
<reference evidence="2" key="1">
    <citation type="submission" date="2019-09" db="EMBL/GenBank/DDBJ databases">
        <authorList>
            <consortium name="GenomeTrakr network: Whole genome sequencing for foodborne pathogen traceback"/>
        </authorList>
    </citation>
    <scope>NUCLEOTIDE SEQUENCE</scope>
    <source>
        <strain evidence="2">ADRDL-2851</strain>
    </source>
</reference>
<gene>
    <name evidence="2" type="ORF">F2K96_03430</name>
</gene>
<protein>
    <submittedName>
        <fullName evidence="2">DUF2523 domain-containing protein</fullName>
    </submittedName>
</protein>